<dbReference type="Proteomes" id="UP001280121">
    <property type="component" value="Unassembled WGS sequence"/>
</dbReference>
<protein>
    <submittedName>
        <fullName evidence="1">Uncharacterized protein</fullName>
    </submittedName>
</protein>
<gene>
    <name evidence="1" type="ORF">Ddye_003385</name>
</gene>
<comment type="caution">
    <text evidence="1">The sequence shown here is derived from an EMBL/GenBank/DDBJ whole genome shotgun (WGS) entry which is preliminary data.</text>
</comment>
<proteinExistence type="predicted"/>
<dbReference type="EMBL" id="JANJYI010000001">
    <property type="protein sequence ID" value="KAK2664811.1"/>
    <property type="molecule type" value="Genomic_DNA"/>
</dbReference>
<dbReference type="AlphaFoldDB" id="A0AAE0CVB1"/>
<evidence type="ECO:0000313" key="1">
    <source>
        <dbReference type="EMBL" id="KAK2664811.1"/>
    </source>
</evidence>
<evidence type="ECO:0000313" key="2">
    <source>
        <dbReference type="Proteomes" id="UP001280121"/>
    </source>
</evidence>
<accession>A0AAE0CVB1</accession>
<organism evidence="1 2">
    <name type="scientific">Dipteronia dyeriana</name>
    <dbReference type="NCBI Taxonomy" id="168575"/>
    <lineage>
        <taxon>Eukaryota</taxon>
        <taxon>Viridiplantae</taxon>
        <taxon>Streptophyta</taxon>
        <taxon>Embryophyta</taxon>
        <taxon>Tracheophyta</taxon>
        <taxon>Spermatophyta</taxon>
        <taxon>Magnoliopsida</taxon>
        <taxon>eudicotyledons</taxon>
        <taxon>Gunneridae</taxon>
        <taxon>Pentapetalae</taxon>
        <taxon>rosids</taxon>
        <taxon>malvids</taxon>
        <taxon>Sapindales</taxon>
        <taxon>Sapindaceae</taxon>
        <taxon>Hippocastanoideae</taxon>
        <taxon>Acereae</taxon>
        <taxon>Dipteronia</taxon>
    </lineage>
</organism>
<keyword evidence="2" id="KW-1185">Reference proteome</keyword>
<reference evidence="1" key="1">
    <citation type="journal article" date="2023" name="Plant J.">
        <title>Genome sequences and population genomics provide insights into the demographic history, inbreeding, and mutation load of two 'living fossil' tree species of Dipteronia.</title>
        <authorList>
            <person name="Feng Y."/>
            <person name="Comes H.P."/>
            <person name="Chen J."/>
            <person name="Zhu S."/>
            <person name="Lu R."/>
            <person name="Zhang X."/>
            <person name="Li P."/>
            <person name="Qiu J."/>
            <person name="Olsen K.M."/>
            <person name="Qiu Y."/>
        </authorList>
    </citation>
    <scope>NUCLEOTIDE SEQUENCE</scope>
    <source>
        <strain evidence="1">KIB01</strain>
    </source>
</reference>
<sequence>ECWVENTGCADIAQEAWATLVMYNGMLGLVSKLRSCIDKLRRWNVINKRGLRHAIDKKHIELLLDSEAVHIGSWKHVHSIERELDSLLHQDEVYWHQRSCETWLKRGDRNSKYFHWRTSNRRVRNMRKGLYDSSGNWKENKIDISHVVIQDFANLFCSSHLSSIDRADSGPGLKGR</sequence>
<feature type="non-terminal residue" evidence="1">
    <location>
        <position position="1"/>
    </location>
</feature>
<name>A0AAE0CVB1_9ROSI</name>